<gene>
    <name evidence="10" type="ORF">F2P47_15285</name>
</gene>
<reference evidence="10 11" key="1">
    <citation type="submission" date="2019-09" db="EMBL/GenBank/DDBJ databases">
        <title>Parvibaculum sedimenti sp. nov., isolated from sediment.</title>
        <authorList>
            <person name="Wang Y."/>
        </authorList>
    </citation>
    <scope>NUCLEOTIDE SEQUENCE [LARGE SCALE GENOMIC DNA]</scope>
    <source>
        <strain evidence="10 11">HXT-9</strain>
    </source>
</reference>
<keyword evidence="3" id="KW-0813">Transport</keyword>
<comment type="similarity">
    <text evidence="2">Belongs to the auxin efflux carrier (TC 2.A.69) family.</text>
</comment>
<dbReference type="Gene3D" id="1.20.1530.20">
    <property type="match status" value="1"/>
</dbReference>
<evidence type="ECO:0000256" key="8">
    <source>
        <dbReference type="SAM" id="MobiDB-lite"/>
    </source>
</evidence>
<feature type="region of interest" description="Disordered" evidence="8">
    <location>
        <begin position="1"/>
        <end position="26"/>
    </location>
</feature>
<organism evidence="10 11">
    <name type="scientific">Parvibaculum sedimenti</name>
    <dbReference type="NCBI Taxonomy" id="2608632"/>
    <lineage>
        <taxon>Bacteria</taxon>
        <taxon>Pseudomonadati</taxon>
        <taxon>Pseudomonadota</taxon>
        <taxon>Alphaproteobacteria</taxon>
        <taxon>Hyphomicrobiales</taxon>
        <taxon>Parvibaculaceae</taxon>
        <taxon>Parvibaculum</taxon>
    </lineage>
</organism>
<evidence type="ECO:0000256" key="1">
    <source>
        <dbReference type="ARBA" id="ARBA00004651"/>
    </source>
</evidence>
<feature type="transmembrane region" description="Helical" evidence="9">
    <location>
        <begin position="51"/>
        <end position="72"/>
    </location>
</feature>
<keyword evidence="11" id="KW-1185">Reference proteome</keyword>
<proteinExistence type="inferred from homology"/>
<feature type="transmembrane region" description="Helical" evidence="9">
    <location>
        <begin position="145"/>
        <end position="169"/>
    </location>
</feature>
<keyword evidence="6 9" id="KW-1133">Transmembrane helix</keyword>
<evidence type="ECO:0000313" key="10">
    <source>
        <dbReference type="EMBL" id="KAB7738802.1"/>
    </source>
</evidence>
<comment type="caution">
    <text evidence="10">The sequence shown here is derived from an EMBL/GenBank/DDBJ whole genome shotgun (WGS) entry which is preliminary data.</text>
</comment>
<protein>
    <submittedName>
        <fullName evidence="10">AEC family transporter</fullName>
    </submittedName>
</protein>
<dbReference type="PANTHER" id="PTHR36838:SF3">
    <property type="entry name" value="TRANSPORTER AUXIN EFFLUX CARRIER EC FAMILY"/>
    <property type="match status" value="1"/>
</dbReference>
<feature type="transmembrane region" description="Helical" evidence="9">
    <location>
        <begin position="310"/>
        <end position="331"/>
    </location>
</feature>
<feature type="transmembrane region" description="Helical" evidence="9">
    <location>
        <begin position="286"/>
        <end position="304"/>
    </location>
</feature>
<evidence type="ECO:0000256" key="2">
    <source>
        <dbReference type="ARBA" id="ARBA00010145"/>
    </source>
</evidence>
<dbReference type="GO" id="GO:0055085">
    <property type="term" value="P:transmembrane transport"/>
    <property type="evidence" value="ECO:0007669"/>
    <property type="project" value="InterPro"/>
</dbReference>
<feature type="transmembrane region" description="Helical" evidence="9">
    <location>
        <begin position="115"/>
        <end position="138"/>
    </location>
</feature>
<dbReference type="GO" id="GO:0005886">
    <property type="term" value="C:plasma membrane"/>
    <property type="evidence" value="ECO:0007669"/>
    <property type="project" value="UniProtKB-SubCell"/>
</dbReference>
<dbReference type="PANTHER" id="PTHR36838">
    <property type="entry name" value="AUXIN EFFLUX CARRIER FAMILY PROTEIN"/>
    <property type="match status" value="1"/>
</dbReference>
<evidence type="ECO:0000256" key="3">
    <source>
        <dbReference type="ARBA" id="ARBA00022448"/>
    </source>
</evidence>
<dbReference type="Pfam" id="PF03547">
    <property type="entry name" value="Mem_trans"/>
    <property type="match status" value="1"/>
</dbReference>
<accession>A0A6N6VGI9</accession>
<comment type="subcellular location">
    <subcellularLocation>
        <location evidence="1">Cell membrane</location>
        <topology evidence="1">Multi-pass membrane protein</topology>
    </subcellularLocation>
</comment>
<dbReference type="InterPro" id="IPR038770">
    <property type="entry name" value="Na+/solute_symporter_sf"/>
</dbReference>
<evidence type="ECO:0000313" key="11">
    <source>
        <dbReference type="Proteomes" id="UP000468901"/>
    </source>
</evidence>
<dbReference type="InterPro" id="IPR004776">
    <property type="entry name" value="Mem_transp_PIN-like"/>
</dbReference>
<name>A0A6N6VGI9_9HYPH</name>
<dbReference type="AlphaFoldDB" id="A0A6N6VGI9"/>
<dbReference type="Proteomes" id="UP000468901">
    <property type="component" value="Unassembled WGS sequence"/>
</dbReference>
<keyword evidence="7 9" id="KW-0472">Membrane</keyword>
<feature type="transmembrane region" description="Helical" evidence="9">
    <location>
        <begin position="343"/>
        <end position="362"/>
    </location>
</feature>
<keyword evidence="5 9" id="KW-0812">Transmembrane</keyword>
<feature type="transmembrane region" description="Helical" evidence="9">
    <location>
        <begin position="175"/>
        <end position="196"/>
    </location>
</feature>
<evidence type="ECO:0000256" key="5">
    <source>
        <dbReference type="ARBA" id="ARBA00022692"/>
    </source>
</evidence>
<evidence type="ECO:0000256" key="6">
    <source>
        <dbReference type="ARBA" id="ARBA00022989"/>
    </source>
</evidence>
<keyword evidence="4" id="KW-1003">Cell membrane</keyword>
<dbReference type="EMBL" id="WESC01000016">
    <property type="protein sequence ID" value="KAB7738802.1"/>
    <property type="molecule type" value="Genomic_DNA"/>
</dbReference>
<sequence>MPKSSAPRASPPFTRPRTSRSQTSWPMSCSWWTRTPTRRRSAAPPARKVPMGYALSLVLPIFGVIGLGYMAVRLRVLSDAAIDGLDAYVFTFGIPFLLFRNIARTAMPDALPWGLWLSYYGAMLGVWLLGSLIARYALKKNFGEAIIIGFGGGQGNVAMLGIPIILTGFGDAAGVPLFLLLAFHGLILITTATFLLEMAQLPEGQQVPVRRILMNGLMGSLKNPIIIGLGLGLIYGRFGVPLPGPVDATVEMMSKTGIPCALFVLGGMLTRYHLRAAIATASMTATFKLVVHPLLVFVMTDFVFGLPPLWVAVATVLAGMPTGVYSSILAGRYRMAPATASSAVLISTATSAITLTLLLNYFRP</sequence>
<evidence type="ECO:0000256" key="9">
    <source>
        <dbReference type="SAM" id="Phobius"/>
    </source>
</evidence>
<evidence type="ECO:0000256" key="4">
    <source>
        <dbReference type="ARBA" id="ARBA00022475"/>
    </source>
</evidence>
<evidence type="ECO:0000256" key="7">
    <source>
        <dbReference type="ARBA" id="ARBA00023136"/>
    </source>
</evidence>
<feature type="transmembrane region" description="Helical" evidence="9">
    <location>
        <begin position="217"/>
        <end position="236"/>
    </location>
</feature>